<dbReference type="Gene3D" id="1.10.10.10">
    <property type="entry name" value="Winged helix-like DNA-binding domain superfamily/Winged helix DNA-binding domain"/>
    <property type="match status" value="1"/>
</dbReference>
<dbReference type="Pfam" id="PF24042">
    <property type="entry name" value="DUF7351"/>
    <property type="match status" value="1"/>
</dbReference>
<dbReference type="Pfam" id="PF24038">
    <property type="entry name" value="DUF7347"/>
    <property type="match status" value="1"/>
</dbReference>
<evidence type="ECO:0000313" key="4">
    <source>
        <dbReference type="Proteomes" id="UP001567572"/>
    </source>
</evidence>
<comment type="caution">
    <text evidence="3">The sequence shown here is derived from an EMBL/GenBank/DDBJ whole genome shotgun (WGS) entry which is preliminary data.</text>
</comment>
<dbReference type="AlphaFoldDB" id="A0ABD5M9U8"/>
<evidence type="ECO:0000313" key="3">
    <source>
        <dbReference type="EMBL" id="MEZ3165105.1"/>
    </source>
</evidence>
<dbReference type="EMBL" id="JBEDNY010000006">
    <property type="protein sequence ID" value="MEZ3165105.1"/>
    <property type="molecule type" value="Genomic_DNA"/>
</dbReference>
<evidence type="ECO:0000259" key="1">
    <source>
        <dbReference type="Pfam" id="PF24038"/>
    </source>
</evidence>
<gene>
    <name evidence="3" type="ORF">ABNG04_14735</name>
</gene>
<dbReference type="Proteomes" id="UP001567572">
    <property type="component" value="Unassembled WGS sequence"/>
</dbReference>
<protein>
    <submittedName>
        <fullName evidence="3">Helix-turn-helix transcriptional regulator</fullName>
    </submittedName>
</protein>
<feature type="domain" description="DUF7347" evidence="1">
    <location>
        <begin position="11"/>
        <end position="89"/>
    </location>
</feature>
<proteinExistence type="predicted"/>
<dbReference type="InterPro" id="IPR011991">
    <property type="entry name" value="ArsR-like_HTH"/>
</dbReference>
<dbReference type="RefSeq" id="WP_371163148.1">
    <property type="nucleotide sequence ID" value="NZ_JBEDNX010000003.1"/>
</dbReference>
<keyword evidence="4" id="KW-1185">Reference proteome</keyword>
<sequence length="295" mass="32613">MTSDSSVREARYAALTDETRIQILLTLADQYEEAWSSEWPTFSELREQVGVDDTSRFSYHLSELQETFIQKVDGRYRPQVAALEIVSAIRAGSYNKAASDGEQGIARQETAYDCPHCDQHLIAVYQNHQLYIGCPDHGAAVAYPSPPQVAETRTLQEIIDSSLQKHACDVRLLRDGVCPHCWGAASLSFPRQSVPASYLYQELPYATAECDACWVSYPIPLAHTILGHHAVETLYAEHGLGPRDAQIGPYDLAAVSQVSISDGELPTAQVTVRVDDEELVVSLNESCSVLDSQRL</sequence>
<dbReference type="InterPro" id="IPR036388">
    <property type="entry name" value="WH-like_DNA-bd_sf"/>
</dbReference>
<dbReference type="CDD" id="cd00090">
    <property type="entry name" value="HTH_ARSR"/>
    <property type="match status" value="1"/>
</dbReference>
<evidence type="ECO:0000259" key="2">
    <source>
        <dbReference type="Pfam" id="PF24042"/>
    </source>
</evidence>
<dbReference type="InterPro" id="IPR055775">
    <property type="entry name" value="DUF7351"/>
</dbReference>
<feature type="domain" description="DUF7351" evidence="2">
    <location>
        <begin position="113"/>
        <end position="289"/>
    </location>
</feature>
<accession>A0ABD5M9U8</accession>
<organism evidence="3 4">
    <name type="scientific">Halorubrum miltondacostae</name>
    <dbReference type="NCBI Taxonomy" id="3076378"/>
    <lineage>
        <taxon>Archaea</taxon>
        <taxon>Methanobacteriati</taxon>
        <taxon>Methanobacteriota</taxon>
        <taxon>Stenosarchaea group</taxon>
        <taxon>Halobacteria</taxon>
        <taxon>Halobacteriales</taxon>
        <taxon>Haloferacaceae</taxon>
        <taxon>Halorubrum</taxon>
    </lineage>
</organism>
<reference evidence="3 4" key="1">
    <citation type="submission" date="2024-06" db="EMBL/GenBank/DDBJ databases">
        <title>Halorubrum miltondacostae sp. nov., a potential PHA producer isolated from an inland solar saltern in Rio Maior, Portugal.</title>
        <authorList>
            <person name="Albuquerque L."/>
            <person name="Viver T."/>
            <person name="Barroso C."/>
            <person name="Claudino R."/>
            <person name="Galvan M."/>
            <person name="Simoes G."/>
            <person name="Lobo Da Cunha A."/>
            <person name="Egas C."/>
        </authorList>
    </citation>
    <scope>NUCLEOTIDE SEQUENCE [LARGE SCALE GENOMIC DNA]</scope>
    <source>
        <strain evidence="3 4">RMP-11</strain>
    </source>
</reference>
<name>A0ABD5M9U8_9EURY</name>
<dbReference type="InterPro" id="IPR055771">
    <property type="entry name" value="DUF7347"/>
</dbReference>